<dbReference type="AlphaFoldDB" id="A0A1G6HPC7"/>
<dbReference type="Proteomes" id="UP000242662">
    <property type="component" value="Unassembled WGS sequence"/>
</dbReference>
<name>A0A1G6HPC7_9BACI</name>
<evidence type="ECO:0000313" key="2">
    <source>
        <dbReference type="Proteomes" id="UP000242662"/>
    </source>
</evidence>
<organism evidence="1 2">
    <name type="scientific">Shouchella lonarensis</name>
    <dbReference type="NCBI Taxonomy" id="1464122"/>
    <lineage>
        <taxon>Bacteria</taxon>
        <taxon>Bacillati</taxon>
        <taxon>Bacillota</taxon>
        <taxon>Bacilli</taxon>
        <taxon>Bacillales</taxon>
        <taxon>Bacillaceae</taxon>
        <taxon>Shouchella</taxon>
    </lineage>
</organism>
<protein>
    <submittedName>
        <fullName evidence="1">Uncharacterized protein</fullName>
    </submittedName>
</protein>
<proteinExistence type="predicted"/>
<dbReference type="EMBL" id="FMYM01000004">
    <property type="protein sequence ID" value="SDB95998.1"/>
    <property type="molecule type" value="Genomic_DNA"/>
</dbReference>
<keyword evidence="2" id="KW-1185">Reference proteome</keyword>
<evidence type="ECO:0000313" key="1">
    <source>
        <dbReference type="EMBL" id="SDB95998.1"/>
    </source>
</evidence>
<reference evidence="2" key="1">
    <citation type="submission" date="2016-09" db="EMBL/GenBank/DDBJ databases">
        <authorList>
            <person name="Varghese N."/>
            <person name="Submissions S."/>
        </authorList>
    </citation>
    <scope>NUCLEOTIDE SEQUENCE [LARGE SCALE GENOMIC DNA]</scope>
    <source>
        <strain evidence="2">25nlg</strain>
    </source>
</reference>
<sequence>MSKKEVLSFVAADFDIHFEVSAAALVEGEGSKGGKVFFSCGCLRSFQLTCKNCWTSDCFK</sequence>
<accession>A0A1G6HPC7</accession>
<dbReference type="STRING" id="1464122.SAMN05421737_104104"/>
<gene>
    <name evidence="1" type="ORF">SAMN05421737_104104</name>
</gene>
<dbReference type="RefSeq" id="WP_090775230.1">
    <property type="nucleotide sequence ID" value="NZ_FMYM01000004.1"/>
</dbReference>